<keyword evidence="2" id="KW-1185">Reference proteome</keyword>
<protein>
    <submittedName>
        <fullName evidence="1">Uncharacterized protein</fullName>
    </submittedName>
</protein>
<comment type="caution">
    <text evidence="1">The sequence shown here is derived from an EMBL/GenBank/DDBJ whole genome shotgun (WGS) entry which is preliminary data.</text>
</comment>
<accession>A0A6S7HE55</accession>
<proteinExistence type="predicted"/>
<organism evidence="1 2">
    <name type="scientific">Paramuricea clavata</name>
    <name type="common">Red gorgonian</name>
    <name type="synonym">Violescent sea-whip</name>
    <dbReference type="NCBI Taxonomy" id="317549"/>
    <lineage>
        <taxon>Eukaryota</taxon>
        <taxon>Metazoa</taxon>
        <taxon>Cnidaria</taxon>
        <taxon>Anthozoa</taxon>
        <taxon>Octocorallia</taxon>
        <taxon>Malacalcyonacea</taxon>
        <taxon>Plexauridae</taxon>
        <taxon>Paramuricea</taxon>
    </lineage>
</organism>
<dbReference type="EMBL" id="CACRXK020002383">
    <property type="protein sequence ID" value="CAB3994051.1"/>
    <property type="molecule type" value="Genomic_DNA"/>
</dbReference>
<name>A0A6S7HE55_PARCT</name>
<reference evidence="1" key="1">
    <citation type="submission" date="2020-04" db="EMBL/GenBank/DDBJ databases">
        <authorList>
            <person name="Alioto T."/>
            <person name="Alioto T."/>
            <person name="Gomez Garrido J."/>
        </authorList>
    </citation>
    <scope>NUCLEOTIDE SEQUENCE</scope>
    <source>
        <strain evidence="1">A484AB</strain>
    </source>
</reference>
<gene>
    <name evidence="1" type="ORF">PACLA_8A067762</name>
</gene>
<sequence>MFRVSHLLIQILLAALCHTDVSSHSLEINCTYFQRKVPKPQLKYLLSGHLHVIWQENETIGYNYTAQLCCSKLWPFPYSGCPNTCPQFQAMTSCTSAGSGSDSKSRQCSMMVYEYFEYTVYLSGKQHGCQLMGKMVKIRPRLRIAYPDPVPSLNVYTFYNGLVIEWTKSHRYVQLSYSLRCKQRDLTHNQQTVLKKSYSCCIRVRLPHHGRSPYYSEVCKDSQNSEITWKNQCGNLHECKTAEVDDLRYFTGQIMVFIFLL</sequence>
<dbReference type="Proteomes" id="UP001152795">
    <property type="component" value="Unassembled WGS sequence"/>
</dbReference>
<dbReference type="OrthoDB" id="6005537at2759"/>
<evidence type="ECO:0000313" key="2">
    <source>
        <dbReference type="Proteomes" id="UP001152795"/>
    </source>
</evidence>
<dbReference type="AlphaFoldDB" id="A0A6S7HE55"/>
<evidence type="ECO:0000313" key="1">
    <source>
        <dbReference type="EMBL" id="CAB3994051.1"/>
    </source>
</evidence>